<dbReference type="AlphaFoldDB" id="A0A431TMB6"/>
<dbReference type="GO" id="GO:0016743">
    <property type="term" value="F:carboxyl- or carbamoyltransferase activity"/>
    <property type="evidence" value="ECO:0007669"/>
    <property type="project" value="InterPro"/>
</dbReference>
<evidence type="ECO:0000259" key="2">
    <source>
        <dbReference type="Pfam" id="PF02729"/>
    </source>
</evidence>
<keyword evidence="4" id="KW-1185">Reference proteome</keyword>
<dbReference type="Gene3D" id="3.40.50.1370">
    <property type="entry name" value="Aspartate/ornithine carbamoyltransferase"/>
    <property type="match status" value="1"/>
</dbReference>
<dbReference type="RefSeq" id="WP_093196499.1">
    <property type="nucleotide sequence ID" value="NZ_RXOE01000002.1"/>
</dbReference>
<evidence type="ECO:0000256" key="1">
    <source>
        <dbReference type="ARBA" id="ARBA00022679"/>
    </source>
</evidence>
<sequence length="167" mass="17996">MPPSNNACSPEAELQLSPLNVASLLSHARILQRAALDGTTRQLLRGKNLGLLCETQPDEAQALFRRAAEELGAHVAVMRSSLSRASTPQEVQHTARMLGRLYEAVECQGLDPVLVRHIGLHAGIPVFDGAATKDHPADRLAELLGDAMPLADNRRFVLQALLLDAIA</sequence>
<name>A0A431TMB6_9BURK</name>
<comment type="caution">
    <text evidence="3">The sequence shown here is derived from an EMBL/GenBank/DDBJ whole genome shotgun (WGS) entry which is preliminary data.</text>
</comment>
<dbReference type="GO" id="GO:0006520">
    <property type="term" value="P:amino acid metabolic process"/>
    <property type="evidence" value="ECO:0007669"/>
    <property type="project" value="InterPro"/>
</dbReference>
<dbReference type="OrthoDB" id="8898029at2"/>
<proteinExistence type="predicted"/>
<dbReference type="Proteomes" id="UP000267418">
    <property type="component" value="Unassembled WGS sequence"/>
</dbReference>
<gene>
    <name evidence="3" type="ORF">EJP69_10530</name>
</gene>
<dbReference type="InterPro" id="IPR036901">
    <property type="entry name" value="Asp/Orn_carbamoylTrfase_sf"/>
</dbReference>
<accession>A0A431TMB6</accession>
<organism evidence="3 4">
    <name type="scientific">Variovorax gossypii</name>
    <dbReference type="NCBI Taxonomy" id="1679495"/>
    <lineage>
        <taxon>Bacteria</taxon>
        <taxon>Pseudomonadati</taxon>
        <taxon>Pseudomonadota</taxon>
        <taxon>Betaproteobacteria</taxon>
        <taxon>Burkholderiales</taxon>
        <taxon>Comamonadaceae</taxon>
        <taxon>Variovorax</taxon>
    </lineage>
</organism>
<feature type="domain" description="Aspartate/ornithine carbamoyltransferase carbamoyl-P binding" evidence="2">
    <location>
        <begin position="15"/>
        <end position="144"/>
    </location>
</feature>
<keyword evidence="1 3" id="KW-0808">Transferase</keyword>
<dbReference type="SUPFAM" id="SSF53671">
    <property type="entry name" value="Aspartate/ornithine carbamoyltransferase"/>
    <property type="match status" value="1"/>
</dbReference>
<dbReference type="Pfam" id="PF02729">
    <property type="entry name" value="OTCace_N"/>
    <property type="match status" value="1"/>
</dbReference>
<dbReference type="GO" id="GO:0016597">
    <property type="term" value="F:amino acid binding"/>
    <property type="evidence" value="ECO:0007669"/>
    <property type="project" value="InterPro"/>
</dbReference>
<protein>
    <submittedName>
        <fullName evidence="3">Ornithine carbamoyltransferase</fullName>
    </submittedName>
</protein>
<evidence type="ECO:0000313" key="4">
    <source>
        <dbReference type="Proteomes" id="UP000267418"/>
    </source>
</evidence>
<dbReference type="EMBL" id="RXOE01000002">
    <property type="protein sequence ID" value="RTQ34831.1"/>
    <property type="molecule type" value="Genomic_DNA"/>
</dbReference>
<evidence type="ECO:0000313" key="3">
    <source>
        <dbReference type="EMBL" id="RTQ34831.1"/>
    </source>
</evidence>
<reference evidence="3 4" key="1">
    <citation type="submission" date="2018-12" db="EMBL/GenBank/DDBJ databases">
        <title>The genome of Variovorax gossypii DSM 100435.</title>
        <authorList>
            <person name="Gao J."/>
            <person name="Sun J."/>
        </authorList>
    </citation>
    <scope>NUCLEOTIDE SEQUENCE [LARGE SCALE GENOMIC DNA]</scope>
    <source>
        <strain evidence="3 4">DSM 100435</strain>
    </source>
</reference>
<dbReference type="InterPro" id="IPR006132">
    <property type="entry name" value="Asp/Orn_carbamoyltranf_P-bd"/>
</dbReference>